<evidence type="ECO:0000256" key="1">
    <source>
        <dbReference type="SAM" id="SignalP"/>
    </source>
</evidence>
<evidence type="ECO:0000313" key="3">
    <source>
        <dbReference type="Proteomes" id="UP000008744"/>
    </source>
</evidence>
<sequence length="178" mass="20862">MDYKLISFGIICLTIFLIGSEAPSVKLTNAKCESYNKSWVIMHTCRLKAHSRNKTSLNVNITVLEPAYKISVKFKMWKRANGYKPFLFDFHLDCCEFWRRRHHPVAKIVYNLLKDSSNLNHSCPYMGVQTLSDFHRIELPVILPSGEYLLTLIWMFDGKPQFSTNISFTYLEDLWTRN</sequence>
<dbReference type="OrthoDB" id="7912113at2759"/>
<reference evidence="2 3" key="1">
    <citation type="journal article" date="2007" name="Nature">
        <title>Evolution of genes and genomes on the Drosophila phylogeny.</title>
        <authorList>
            <consortium name="Drosophila 12 Genomes Consortium"/>
            <person name="Clark A.G."/>
            <person name="Eisen M.B."/>
            <person name="Smith D.R."/>
            <person name="Bergman C.M."/>
            <person name="Oliver B."/>
            <person name="Markow T.A."/>
            <person name="Kaufman T.C."/>
            <person name="Kellis M."/>
            <person name="Gelbart W."/>
            <person name="Iyer V.N."/>
            <person name="Pollard D.A."/>
            <person name="Sackton T.B."/>
            <person name="Larracuente A.M."/>
            <person name="Singh N.D."/>
            <person name="Abad J.P."/>
            <person name="Abt D.N."/>
            <person name="Adryan B."/>
            <person name="Aguade M."/>
            <person name="Akashi H."/>
            <person name="Anderson W.W."/>
            <person name="Aquadro C.F."/>
            <person name="Ardell D.H."/>
            <person name="Arguello R."/>
            <person name="Artieri C.G."/>
            <person name="Barbash D.A."/>
            <person name="Barker D."/>
            <person name="Barsanti P."/>
            <person name="Batterham P."/>
            <person name="Batzoglou S."/>
            <person name="Begun D."/>
            <person name="Bhutkar A."/>
            <person name="Blanco E."/>
            <person name="Bosak S.A."/>
            <person name="Bradley R.K."/>
            <person name="Brand A.D."/>
            <person name="Brent M.R."/>
            <person name="Brooks A.N."/>
            <person name="Brown R.H."/>
            <person name="Butlin R.K."/>
            <person name="Caggese C."/>
            <person name="Calvi B.R."/>
            <person name="Bernardo de Carvalho A."/>
            <person name="Caspi A."/>
            <person name="Castrezana S."/>
            <person name="Celniker S.E."/>
            <person name="Chang J.L."/>
            <person name="Chapple C."/>
            <person name="Chatterji S."/>
            <person name="Chinwalla A."/>
            <person name="Civetta A."/>
            <person name="Clifton S.W."/>
            <person name="Comeron J.M."/>
            <person name="Costello J.C."/>
            <person name="Coyne J.A."/>
            <person name="Daub J."/>
            <person name="David R.G."/>
            <person name="Delcher A.L."/>
            <person name="Delehaunty K."/>
            <person name="Do C.B."/>
            <person name="Ebling H."/>
            <person name="Edwards K."/>
            <person name="Eickbush T."/>
            <person name="Evans J.D."/>
            <person name="Filipski A."/>
            <person name="Findeiss S."/>
            <person name="Freyhult E."/>
            <person name="Fulton L."/>
            <person name="Fulton R."/>
            <person name="Garcia A.C."/>
            <person name="Gardiner A."/>
            <person name="Garfield D.A."/>
            <person name="Garvin B.E."/>
            <person name="Gibson G."/>
            <person name="Gilbert D."/>
            <person name="Gnerre S."/>
            <person name="Godfrey J."/>
            <person name="Good R."/>
            <person name="Gotea V."/>
            <person name="Gravely B."/>
            <person name="Greenberg A.J."/>
            <person name="Griffiths-Jones S."/>
            <person name="Gross S."/>
            <person name="Guigo R."/>
            <person name="Gustafson E.A."/>
            <person name="Haerty W."/>
            <person name="Hahn M.W."/>
            <person name="Halligan D.L."/>
            <person name="Halpern A.L."/>
            <person name="Halter G.M."/>
            <person name="Han M.V."/>
            <person name="Heger A."/>
            <person name="Hillier L."/>
            <person name="Hinrichs A.S."/>
            <person name="Holmes I."/>
            <person name="Hoskins R.A."/>
            <person name="Hubisz M.J."/>
            <person name="Hultmark D."/>
            <person name="Huntley M.A."/>
            <person name="Jaffe D.B."/>
            <person name="Jagadeeshan S."/>
            <person name="Jeck W.R."/>
            <person name="Johnson J."/>
            <person name="Jones C.D."/>
            <person name="Jordan W.C."/>
            <person name="Karpen G.H."/>
            <person name="Kataoka E."/>
            <person name="Keightley P.D."/>
            <person name="Kheradpour P."/>
            <person name="Kirkness E.F."/>
            <person name="Koerich L.B."/>
            <person name="Kristiansen K."/>
            <person name="Kudrna D."/>
            <person name="Kulathinal R.J."/>
            <person name="Kumar S."/>
            <person name="Kwok R."/>
            <person name="Lander E."/>
            <person name="Langley C.H."/>
            <person name="Lapoint R."/>
            <person name="Lazzaro B.P."/>
            <person name="Lee S.J."/>
            <person name="Levesque L."/>
            <person name="Li R."/>
            <person name="Lin C.F."/>
            <person name="Lin M.F."/>
            <person name="Lindblad-Toh K."/>
            <person name="Llopart A."/>
            <person name="Long M."/>
            <person name="Low L."/>
            <person name="Lozovsky E."/>
            <person name="Lu J."/>
            <person name="Luo M."/>
            <person name="Machado C.A."/>
            <person name="Makalowski W."/>
            <person name="Marzo M."/>
            <person name="Matsuda M."/>
            <person name="Matzkin L."/>
            <person name="McAllister B."/>
            <person name="McBride C.S."/>
            <person name="McKernan B."/>
            <person name="McKernan K."/>
            <person name="Mendez-Lago M."/>
            <person name="Minx P."/>
            <person name="Mollenhauer M.U."/>
            <person name="Montooth K."/>
            <person name="Mount S.M."/>
            <person name="Mu X."/>
            <person name="Myers E."/>
            <person name="Negre B."/>
            <person name="Newfeld S."/>
            <person name="Nielsen R."/>
            <person name="Noor M.A."/>
            <person name="O'Grady P."/>
            <person name="Pachter L."/>
            <person name="Papaceit M."/>
            <person name="Parisi M.J."/>
            <person name="Parisi M."/>
            <person name="Parts L."/>
            <person name="Pedersen J.S."/>
            <person name="Pesole G."/>
            <person name="Phillippy A.M."/>
            <person name="Ponting C.P."/>
            <person name="Pop M."/>
            <person name="Porcelli D."/>
            <person name="Powell J.R."/>
            <person name="Prohaska S."/>
            <person name="Pruitt K."/>
            <person name="Puig M."/>
            <person name="Quesneville H."/>
            <person name="Ram K.R."/>
            <person name="Rand D."/>
            <person name="Rasmussen M.D."/>
            <person name="Reed L.K."/>
            <person name="Reenan R."/>
            <person name="Reily A."/>
            <person name="Remington K.A."/>
            <person name="Rieger T.T."/>
            <person name="Ritchie M.G."/>
            <person name="Robin C."/>
            <person name="Rogers Y.H."/>
            <person name="Rohde C."/>
            <person name="Rozas J."/>
            <person name="Rubenfield M.J."/>
            <person name="Ruiz A."/>
            <person name="Russo S."/>
            <person name="Salzberg S.L."/>
            <person name="Sanchez-Gracia A."/>
            <person name="Saranga D.J."/>
            <person name="Sato H."/>
            <person name="Schaeffer S.W."/>
            <person name="Schatz M.C."/>
            <person name="Schlenke T."/>
            <person name="Schwartz R."/>
            <person name="Segarra C."/>
            <person name="Singh R.S."/>
            <person name="Sirot L."/>
            <person name="Sirota M."/>
            <person name="Sisneros N.B."/>
            <person name="Smith C.D."/>
            <person name="Smith T.F."/>
            <person name="Spieth J."/>
            <person name="Stage D.E."/>
            <person name="Stark A."/>
            <person name="Stephan W."/>
            <person name="Strausberg R.L."/>
            <person name="Strempel S."/>
            <person name="Sturgill D."/>
            <person name="Sutton G."/>
            <person name="Sutton G.G."/>
            <person name="Tao W."/>
            <person name="Teichmann S."/>
            <person name="Tobari Y.N."/>
            <person name="Tomimura Y."/>
            <person name="Tsolas J.M."/>
            <person name="Valente V.L."/>
            <person name="Venter E."/>
            <person name="Venter J.C."/>
            <person name="Vicario S."/>
            <person name="Vieira F.G."/>
            <person name="Vilella A.J."/>
            <person name="Villasante A."/>
            <person name="Walenz B."/>
            <person name="Wang J."/>
            <person name="Wasserman M."/>
            <person name="Watts T."/>
            <person name="Wilson D."/>
            <person name="Wilson R.K."/>
            <person name="Wing R.A."/>
            <person name="Wolfner M.F."/>
            <person name="Wong A."/>
            <person name="Wong G.K."/>
            <person name="Wu C.I."/>
            <person name="Wu G."/>
            <person name="Yamamoto D."/>
            <person name="Yang H.P."/>
            <person name="Yang S.P."/>
            <person name="Yorke J.A."/>
            <person name="Yoshida K."/>
            <person name="Zdobnov E."/>
            <person name="Zhang P."/>
            <person name="Zhang Y."/>
            <person name="Zimin A.V."/>
            <person name="Baldwin J."/>
            <person name="Abdouelleil A."/>
            <person name="Abdulkadir J."/>
            <person name="Abebe A."/>
            <person name="Abera B."/>
            <person name="Abreu J."/>
            <person name="Acer S.C."/>
            <person name="Aftuck L."/>
            <person name="Alexander A."/>
            <person name="An P."/>
            <person name="Anderson E."/>
            <person name="Anderson S."/>
            <person name="Arachi H."/>
            <person name="Azer M."/>
            <person name="Bachantsang P."/>
            <person name="Barry A."/>
            <person name="Bayul T."/>
            <person name="Berlin A."/>
            <person name="Bessette D."/>
            <person name="Bloom T."/>
            <person name="Blye J."/>
            <person name="Boguslavskiy L."/>
            <person name="Bonnet C."/>
            <person name="Boukhgalter B."/>
            <person name="Bourzgui I."/>
            <person name="Brown A."/>
            <person name="Cahill P."/>
            <person name="Channer S."/>
            <person name="Cheshatsang Y."/>
            <person name="Chuda L."/>
            <person name="Citroen M."/>
            <person name="Collymore A."/>
            <person name="Cooke P."/>
            <person name="Costello M."/>
            <person name="D'Aco K."/>
            <person name="Daza R."/>
            <person name="De Haan G."/>
            <person name="DeGray S."/>
            <person name="DeMaso C."/>
            <person name="Dhargay N."/>
            <person name="Dooley K."/>
            <person name="Dooley E."/>
            <person name="Doricent M."/>
            <person name="Dorje P."/>
            <person name="Dorjee K."/>
            <person name="Dupes A."/>
            <person name="Elong R."/>
            <person name="Falk J."/>
            <person name="Farina A."/>
            <person name="Faro S."/>
            <person name="Ferguson D."/>
            <person name="Fisher S."/>
            <person name="Foley C.D."/>
            <person name="Franke A."/>
            <person name="Friedrich D."/>
            <person name="Gadbois L."/>
            <person name="Gearin G."/>
            <person name="Gearin C.R."/>
            <person name="Giannoukos G."/>
            <person name="Goode T."/>
            <person name="Graham J."/>
            <person name="Grandbois E."/>
            <person name="Grewal S."/>
            <person name="Gyaltsen K."/>
            <person name="Hafez N."/>
            <person name="Hagos B."/>
            <person name="Hall J."/>
            <person name="Henson C."/>
            <person name="Hollinger A."/>
            <person name="Honan T."/>
            <person name="Huard M.D."/>
            <person name="Hughes L."/>
            <person name="Hurhula B."/>
            <person name="Husby M.E."/>
            <person name="Kamat A."/>
            <person name="Kanga B."/>
            <person name="Kashin S."/>
            <person name="Khazanovich D."/>
            <person name="Kisner P."/>
            <person name="Lance K."/>
            <person name="Lara M."/>
            <person name="Lee W."/>
            <person name="Lennon N."/>
            <person name="Letendre F."/>
            <person name="LeVine R."/>
            <person name="Lipovsky A."/>
            <person name="Liu X."/>
            <person name="Liu J."/>
            <person name="Liu S."/>
            <person name="Lokyitsang T."/>
            <person name="Lokyitsang Y."/>
            <person name="Lubonja R."/>
            <person name="Lui A."/>
            <person name="MacDonald P."/>
            <person name="Magnisalis V."/>
            <person name="Maru K."/>
            <person name="Matthews C."/>
            <person name="McCusker W."/>
            <person name="McDonough S."/>
            <person name="Mehta T."/>
            <person name="Meldrim J."/>
            <person name="Meneus L."/>
            <person name="Mihai O."/>
            <person name="Mihalev A."/>
            <person name="Mihova T."/>
            <person name="Mittelman R."/>
            <person name="Mlenga V."/>
            <person name="Montmayeur A."/>
            <person name="Mulrain L."/>
            <person name="Navidi A."/>
            <person name="Naylor J."/>
            <person name="Negash T."/>
            <person name="Nguyen T."/>
            <person name="Nguyen N."/>
            <person name="Nicol R."/>
            <person name="Norbu C."/>
            <person name="Norbu N."/>
            <person name="Novod N."/>
            <person name="O'Neill B."/>
            <person name="Osman S."/>
            <person name="Markiewicz E."/>
            <person name="Oyono O.L."/>
            <person name="Patti C."/>
            <person name="Phunkhang P."/>
            <person name="Pierre F."/>
            <person name="Priest M."/>
            <person name="Raghuraman S."/>
            <person name="Rege F."/>
            <person name="Reyes R."/>
            <person name="Rise C."/>
            <person name="Rogov P."/>
            <person name="Ross K."/>
            <person name="Ryan E."/>
            <person name="Settipalli S."/>
            <person name="Shea T."/>
            <person name="Sherpa N."/>
            <person name="Shi L."/>
            <person name="Shih D."/>
            <person name="Sparrow T."/>
            <person name="Spaulding J."/>
            <person name="Stalker J."/>
            <person name="Stange-Thomann N."/>
            <person name="Stavropoulos S."/>
            <person name="Stone C."/>
            <person name="Strader C."/>
            <person name="Tesfaye S."/>
            <person name="Thomson T."/>
            <person name="Thoulutsang Y."/>
            <person name="Thoulutsang D."/>
            <person name="Topham K."/>
            <person name="Topping I."/>
            <person name="Tsamla T."/>
            <person name="Vassiliev H."/>
            <person name="Vo A."/>
            <person name="Wangchuk T."/>
            <person name="Wangdi T."/>
            <person name="Weiand M."/>
            <person name="Wilkinson J."/>
            <person name="Wilson A."/>
            <person name="Yadav S."/>
            <person name="Young G."/>
            <person name="Yu Q."/>
            <person name="Zembek L."/>
            <person name="Zhong D."/>
            <person name="Zimmer A."/>
            <person name="Zwirko Z."/>
            <person name="Jaffe D.B."/>
            <person name="Alvarez P."/>
            <person name="Brockman W."/>
            <person name="Butler J."/>
            <person name="Chin C."/>
            <person name="Gnerre S."/>
            <person name="Grabherr M."/>
            <person name="Kleber M."/>
            <person name="Mauceli E."/>
            <person name="MacCallum I."/>
        </authorList>
    </citation>
    <scope>NUCLEOTIDE SEQUENCE [LARGE SCALE GENOMIC DNA]</scope>
    <source>
        <strain evidence="3">MSH-3 / Tucson 14011-0111.49</strain>
    </source>
</reference>
<keyword evidence="3" id="KW-1185">Reference proteome</keyword>
<dbReference type="eggNOG" id="ENOG502RTNF">
    <property type="taxonomic scope" value="Eukaryota"/>
</dbReference>
<gene>
    <name evidence="2" type="primary">Dper\GL13837</name>
    <name evidence="2" type="ORF">Dper_GL13837</name>
</gene>
<name>B4GP96_DROPE</name>
<dbReference type="PANTHER" id="PTHR20898:SF0">
    <property type="entry name" value="DAEDALUS ON 3-RELATED"/>
    <property type="match status" value="1"/>
</dbReference>
<dbReference type="Pfam" id="PF06477">
    <property type="entry name" value="DUF1091"/>
    <property type="match status" value="1"/>
</dbReference>
<accession>B4GP96</accession>
<dbReference type="OMA" id="CCEFWRR"/>
<dbReference type="AlphaFoldDB" id="B4GP96"/>
<proteinExistence type="predicted"/>
<dbReference type="SMART" id="SM00697">
    <property type="entry name" value="DM8"/>
    <property type="match status" value="1"/>
</dbReference>
<dbReference type="HOGENOM" id="CLU_116900_0_1_1"/>
<dbReference type="InterPro" id="IPR010512">
    <property type="entry name" value="DUF1091"/>
</dbReference>
<feature type="signal peptide" evidence="1">
    <location>
        <begin position="1"/>
        <end position="22"/>
    </location>
</feature>
<organism evidence="3">
    <name type="scientific">Drosophila persimilis</name>
    <name type="common">Fruit fly</name>
    <dbReference type="NCBI Taxonomy" id="7234"/>
    <lineage>
        <taxon>Eukaryota</taxon>
        <taxon>Metazoa</taxon>
        <taxon>Ecdysozoa</taxon>
        <taxon>Arthropoda</taxon>
        <taxon>Hexapoda</taxon>
        <taxon>Insecta</taxon>
        <taxon>Pterygota</taxon>
        <taxon>Neoptera</taxon>
        <taxon>Endopterygota</taxon>
        <taxon>Diptera</taxon>
        <taxon>Brachycera</taxon>
        <taxon>Muscomorpha</taxon>
        <taxon>Ephydroidea</taxon>
        <taxon>Drosophilidae</taxon>
        <taxon>Drosophila</taxon>
        <taxon>Sophophora</taxon>
    </lineage>
</organism>
<dbReference type="EMBL" id="CH479186">
    <property type="protein sequence ID" value="EDW38979.1"/>
    <property type="molecule type" value="Genomic_DNA"/>
</dbReference>
<keyword evidence="1" id="KW-0732">Signal</keyword>
<feature type="chain" id="PRO_5002804122" evidence="1">
    <location>
        <begin position="23"/>
        <end position="178"/>
    </location>
</feature>
<protein>
    <submittedName>
        <fullName evidence="2">GL13837</fullName>
    </submittedName>
</protein>
<dbReference type="PhylomeDB" id="B4GP96"/>
<evidence type="ECO:0000313" key="2">
    <source>
        <dbReference type="EMBL" id="EDW38979.1"/>
    </source>
</evidence>
<dbReference type="PANTHER" id="PTHR20898">
    <property type="entry name" value="DAEDALUS ON 3-RELATED-RELATED"/>
    <property type="match status" value="1"/>
</dbReference>
<dbReference type="Proteomes" id="UP000008744">
    <property type="component" value="Unassembled WGS sequence"/>
</dbReference>